<dbReference type="AlphaFoldDB" id="A0A2K8KLG9"/>
<gene>
    <name evidence="8" type="ORF">REIFOR_00568</name>
</gene>
<keyword evidence="8" id="KW-0418">Kinase</keyword>
<reference evidence="8 9" key="1">
    <citation type="journal article" date="2017" name="Environ. Microbiol.">
        <title>Genomic and physiological analyses of 'Reinekea forsetii' reveal a versatile opportunistic lifestyle during spring algae blooms.</title>
        <authorList>
            <person name="Avci B."/>
            <person name="Hahnke R.L."/>
            <person name="Chafee M."/>
            <person name="Fischer T."/>
            <person name="Gruber-Vodicka H."/>
            <person name="Tegetmeyer H.E."/>
            <person name="Harder J."/>
            <person name="Fuchs B.M."/>
            <person name="Amann R.I."/>
            <person name="Teeling H."/>
        </authorList>
    </citation>
    <scope>NUCLEOTIDE SEQUENCE [LARGE SCALE GENOMIC DNA]</scope>
    <source>
        <strain evidence="8 9">Hel1_31_D35</strain>
    </source>
</reference>
<name>A0A2K8KLG9_9GAMM</name>
<evidence type="ECO:0000256" key="1">
    <source>
        <dbReference type="ARBA" id="ARBA00000373"/>
    </source>
</evidence>
<keyword evidence="5" id="KW-0547">Nucleotide-binding</keyword>
<dbReference type="NCBIfam" id="NF007485">
    <property type="entry name" value="PRK10078.1"/>
    <property type="match status" value="1"/>
</dbReference>
<keyword evidence="4 8" id="KW-0808">Transferase</keyword>
<dbReference type="UniPathway" id="UPA00087">
    <property type="reaction ID" value="UER00175"/>
</dbReference>
<evidence type="ECO:0000313" key="8">
    <source>
        <dbReference type="EMBL" id="ATX75737.1"/>
    </source>
</evidence>
<organism evidence="8 9">
    <name type="scientific">Reinekea forsetii</name>
    <dbReference type="NCBI Taxonomy" id="1336806"/>
    <lineage>
        <taxon>Bacteria</taxon>
        <taxon>Pseudomonadati</taxon>
        <taxon>Pseudomonadota</taxon>
        <taxon>Gammaproteobacteria</taxon>
        <taxon>Oceanospirillales</taxon>
        <taxon>Saccharospirillaceae</taxon>
        <taxon>Reinekea</taxon>
    </lineage>
</organism>
<evidence type="ECO:0000256" key="5">
    <source>
        <dbReference type="ARBA" id="ARBA00022741"/>
    </source>
</evidence>
<dbReference type="EC" id="2.7.4.23" evidence="3"/>
<keyword evidence="6" id="KW-0067">ATP-binding</keyword>
<dbReference type="GO" id="GO:0005524">
    <property type="term" value="F:ATP binding"/>
    <property type="evidence" value="ECO:0007669"/>
    <property type="project" value="UniProtKB-KW"/>
</dbReference>
<comment type="catalytic activity">
    <reaction evidence="1">
        <text>alpha-D-ribose 1,5-bisphosphate + ATP = 5-phospho-alpha-D-ribose 1-diphosphate + ADP</text>
        <dbReference type="Rhea" id="RHEA:20109"/>
        <dbReference type="ChEBI" id="CHEBI:30616"/>
        <dbReference type="ChEBI" id="CHEBI:58017"/>
        <dbReference type="ChEBI" id="CHEBI:68688"/>
        <dbReference type="ChEBI" id="CHEBI:456216"/>
        <dbReference type="EC" id="2.7.4.23"/>
    </reaction>
</comment>
<dbReference type="NCBIfam" id="TIGR02322">
    <property type="entry name" value="phosphon_PhnN"/>
    <property type="match status" value="1"/>
</dbReference>
<accession>A0A2K8KLG9</accession>
<comment type="pathway">
    <text evidence="2">Metabolic intermediate biosynthesis; 5-phospho-alpha-D-ribose 1-diphosphate biosynthesis; 5-phospho-alpha-D-ribose 1-diphosphate from D-ribose 5-phosphate (route II): step 3/3.</text>
</comment>
<evidence type="ECO:0000256" key="6">
    <source>
        <dbReference type="ARBA" id="ARBA00022840"/>
    </source>
</evidence>
<dbReference type="KEGG" id="rfo:REIFOR_00568"/>
<dbReference type="EMBL" id="CP011797">
    <property type="protein sequence ID" value="ATX75737.1"/>
    <property type="molecule type" value="Genomic_DNA"/>
</dbReference>
<evidence type="ECO:0000259" key="7">
    <source>
        <dbReference type="SMART" id="SM00072"/>
    </source>
</evidence>
<dbReference type="SMART" id="SM00072">
    <property type="entry name" value="GuKc"/>
    <property type="match status" value="1"/>
</dbReference>
<dbReference type="SUPFAM" id="SSF52540">
    <property type="entry name" value="P-loop containing nucleoside triphosphate hydrolases"/>
    <property type="match status" value="1"/>
</dbReference>
<dbReference type="InterPro" id="IPR008145">
    <property type="entry name" value="GK/Ca_channel_bsu"/>
</dbReference>
<dbReference type="GO" id="GO:0033863">
    <property type="term" value="F:ribose 1,5-bisphosphate phosphokinase activity"/>
    <property type="evidence" value="ECO:0007669"/>
    <property type="project" value="UniProtKB-EC"/>
</dbReference>
<proteinExistence type="predicted"/>
<sequence length="181" mass="19908">MSSGKLYYLIGRSGSGKDAILDRLRHYPGVVVAHRYITRAGDAGSENHIALTAAEFSQREQAGALLFAWQAHQLRYGVGVEVRHWLAAGLDVFVNGSRDYLPEARARLGAQLIPVLVTVADETCRQRLHQRRRESPAQISERMQRQIEVPIEDALVIDNNGSLDASLAQLLALGLVAEGVQ</sequence>
<evidence type="ECO:0000256" key="2">
    <source>
        <dbReference type="ARBA" id="ARBA00005069"/>
    </source>
</evidence>
<feature type="domain" description="Guanylate kinase/L-type calcium channel beta subunit" evidence="7">
    <location>
        <begin position="3"/>
        <end position="178"/>
    </location>
</feature>
<protein>
    <recommendedName>
        <fullName evidence="3">ribose 1,5-bisphosphate phosphokinase</fullName>
        <ecNumber evidence="3">2.7.4.23</ecNumber>
    </recommendedName>
</protein>
<dbReference type="InterPro" id="IPR027417">
    <property type="entry name" value="P-loop_NTPase"/>
</dbReference>
<evidence type="ECO:0000256" key="4">
    <source>
        <dbReference type="ARBA" id="ARBA00022679"/>
    </source>
</evidence>
<dbReference type="GO" id="GO:0006015">
    <property type="term" value="P:5-phosphoribose 1-diphosphate biosynthetic process"/>
    <property type="evidence" value="ECO:0007669"/>
    <property type="project" value="UniProtKB-UniPathway"/>
</dbReference>
<evidence type="ECO:0000313" key="9">
    <source>
        <dbReference type="Proteomes" id="UP000229757"/>
    </source>
</evidence>
<evidence type="ECO:0000256" key="3">
    <source>
        <dbReference type="ARBA" id="ARBA00012892"/>
    </source>
</evidence>
<dbReference type="InterPro" id="IPR012699">
    <property type="entry name" value="PhnN"/>
</dbReference>
<dbReference type="OrthoDB" id="341217at2"/>
<keyword evidence="9" id="KW-1185">Reference proteome</keyword>
<dbReference type="RefSeq" id="WP_100256122.1">
    <property type="nucleotide sequence ID" value="NZ_CP011797.1"/>
</dbReference>
<dbReference type="Proteomes" id="UP000229757">
    <property type="component" value="Chromosome"/>
</dbReference>
<dbReference type="Gene3D" id="3.40.50.300">
    <property type="entry name" value="P-loop containing nucleotide triphosphate hydrolases"/>
    <property type="match status" value="1"/>
</dbReference>